<feature type="compositionally biased region" description="Polar residues" evidence="1">
    <location>
        <begin position="187"/>
        <end position="221"/>
    </location>
</feature>
<accession>A0A444EY60</accession>
<evidence type="ECO:0000313" key="2">
    <source>
        <dbReference type="EMBL" id="RZR74253.1"/>
    </source>
</evidence>
<evidence type="ECO:0000256" key="1">
    <source>
        <dbReference type="SAM" id="MobiDB-lite"/>
    </source>
</evidence>
<feature type="compositionally biased region" description="Basic and acidic residues" evidence="1">
    <location>
        <begin position="173"/>
        <end position="182"/>
    </location>
</feature>
<proteinExistence type="predicted"/>
<feature type="compositionally biased region" description="Polar residues" evidence="1">
    <location>
        <begin position="142"/>
        <end position="172"/>
    </location>
</feature>
<dbReference type="EMBL" id="KV876172">
    <property type="protein sequence ID" value="RZR74253.1"/>
    <property type="molecule type" value="Genomic_DNA"/>
</dbReference>
<dbReference type="AlphaFoldDB" id="A0A444EY60"/>
<feature type="region of interest" description="Disordered" evidence="1">
    <location>
        <begin position="25"/>
        <end position="62"/>
    </location>
</feature>
<gene>
    <name evidence="2" type="ORF">BHM03_00034306</name>
</gene>
<organism evidence="2">
    <name type="scientific">Ensete ventricosum</name>
    <name type="common">Abyssinian banana</name>
    <name type="synonym">Musa ensete</name>
    <dbReference type="NCBI Taxonomy" id="4639"/>
    <lineage>
        <taxon>Eukaryota</taxon>
        <taxon>Viridiplantae</taxon>
        <taxon>Streptophyta</taxon>
        <taxon>Embryophyta</taxon>
        <taxon>Tracheophyta</taxon>
        <taxon>Spermatophyta</taxon>
        <taxon>Magnoliopsida</taxon>
        <taxon>Liliopsida</taxon>
        <taxon>Zingiberales</taxon>
        <taxon>Musaceae</taxon>
        <taxon>Ensete</taxon>
    </lineage>
</organism>
<feature type="region of interest" description="Disordered" evidence="1">
    <location>
        <begin position="115"/>
        <end position="221"/>
    </location>
</feature>
<dbReference type="Proteomes" id="UP000290560">
    <property type="component" value="Unassembled WGS sequence"/>
</dbReference>
<name>A0A444EY60_ENSVE</name>
<feature type="compositionally biased region" description="Basic and acidic residues" evidence="1">
    <location>
        <begin position="25"/>
        <end position="47"/>
    </location>
</feature>
<sequence length="221" mass="24909">MRERSKSLEGRLLEVGLEEGFRVAEQRRREGRGEWREEREEKGEQERRRRIPRSVRNGDVTDDIFEDGSVKYLLGPESDCYDPIPAAFPLLEPDLEELDRYDPILALTHNPIRVESDCNDPMPSGPPTLIEPDPGGIGPLRPNSNGSPATGSGLNRTATTQYQRPTHFNQNRIRVELDRHDPIPSAHPTTGSGFNRTATTRCPQPTHFNRTGSGYNRILSS</sequence>
<reference evidence="2" key="1">
    <citation type="journal article" date="2018" name="Data Brief">
        <title>Genome sequence data from 17 accessions of Ensete ventricosum, a staple food crop for millions in Ethiopia.</title>
        <authorList>
            <person name="Yemataw Z."/>
            <person name="Muzemil S."/>
            <person name="Ambachew D."/>
            <person name="Tripathi L."/>
            <person name="Tesfaye K."/>
            <person name="Chala A."/>
            <person name="Farbos A."/>
            <person name="O'Neill P."/>
            <person name="Moore K."/>
            <person name="Grant M."/>
            <person name="Studholme D.J."/>
        </authorList>
    </citation>
    <scope>NUCLEOTIDE SEQUENCE [LARGE SCALE GENOMIC DNA]</scope>
    <source>
        <tissue evidence="2">Leaf</tissue>
    </source>
</reference>
<protein>
    <submittedName>
        <fullName evidence="2">Uncharacterized protein</fullName>
    </submittedName>
</protein>